<accession>A0AAJ0H4I5</accession>
<dbReference type="AlphaFoldDB" id="A0AAJ0H4I5"/>
<dbReference type="EMBL" id="JAUDZG010000001">
    <property type="protein sequence ID" value="KAK3311683.1"/>
    <property type="molecule type" value="Genomic_DNA"/>
</dbReference>
<name>A0AAJ0H4I5_9PEZI</name>
<evidence type="ECO:0000313" key="2">
    <source>
        <dbReference type="Proteomes" id="UP001273166"/>
    </source>
</evidence>
<keyword evidence="2" id="KW-1185">Reference proteome</keyword>
<reference evidence="1" key="1">
    <citation type="journal article" date="2023" name="Mol. Phylogenet. Evol.">
        <title>Genome-scale phylogeny and comparative genomics of the fungal order Sordariales.</title>
        <authorList>
            <person name="Hensen N."/>
            <person name="Bonometti L."/>
            <person name="Westerberg I."/>
            <person name="Brannstrom I.O."/>
            <person name="Guillou S."/>
            <person name="Cros-Aarteil S."/>
            <person name="Calhoun S."/>
            <person name="Haridas S."/>
            <person name="Kuo A."/>
            <person name="Mondo S."/>
            <person name="Pangilinan J."/>
            <person name="Riley R."/>
            <person name="LaButti K."/>
            <person name="Andreopoulos B."/>
            <person name="Lipzen A."/>
            <person name="Chen C."/>
            <person name="Yan M."/>
            <person name="Daum C."/>
            <person name="Ng V."/>
            <person name="Clum A."/>
            <person name="Steindorff A."/>
            <person name="Ohm R.A."/>
            <person name="Martin F."/>
            <person name="Silar P."/>
            <person name="Natvig D.O."/>
            <person name="Lalanne C."/>
            <person name="Gautier V."/>
            <person name="Ament-Velasquez S.L."/>
            <person name="Kruys A."/>
            <person name="Hutchinson M.I."/>
            <person name="Powell A.J."/>
            <person name="Barry K."/>
            <person name="Miller A.N."/>
            <person name="Grigoriev I.V."/>
            <person name="Debuchy R."/>
            <person name="Gladieux P."/>
            <person name="Hiltunen Thoren M."/>
            <person name="Johannesson H."/>
        </authorList>
    </citation>
    <scope>NUCLEOTIDE SEQUENCE</scope>
    <source>
        <strain evidence="1">CBS 333.67</strain>
    </source>
</reference>
<sequence length="204" mass="22135">MASDEATEVPYELCVQGPTDDQPVRLKLGFRDTVAKFLSQMAERHHAAPEKVFLVVDGNLTEALLPFAHKPDLTHSYPMAQLVPHGGKVGIQIGLGGASAFGPFILGPPTASHPTAVTGDTYEITHVIALDGAKQMTEAEVTRTGEKIRAVIQNVYAAGSQTKQYSRIMTADQLKKTRILDMMEENEALKGVDPQVALQKMLEL</sequence>
<dbReference type="Proteomes" id="UP001273166">
    <property type="component" value="Unassembled WGS sequence"/>
</dbReference>
<dbReference type="RefSeq" id="XP_062727463.1">
    <property type="nucleotide sequence ID" value="XM_062871359.1"/>
</dbReference>
<proteinExistence type="predicted"/>
<organism evidence="1 2">
    <name type="scientific">Chaetomium strumarium</name>
    <dbReference type="NCBI Taxonomy" id="1170767"/>
    <lineage>
        <taxon>Eukaryota</taxon>
        <taxon>Fungi</taxon>
        <taxon>Dikarya</taxon>
        <taxon>Ascomycota</taxon>
        <taxon>Pezizomycotina</taxon>
        <taxon>Sordariomycetes</taxon>
        <taxon>Sordariomycetidae</taxon>
        <taxon>Sordariales</taxon>
        <taxon>Chaetomiaceae</taxon>
        <taxon>Chaetomium</taxon>
    </lineage>
</organism>
<reference evidence="1" key="2">
    <citation type="submission" date="2023-06" db="EMBL/GenBank/DDBJ databases">
        <authorList>
            <consortium name="Lawrence Berkeley National Laboratory"/>
            <person name="Mondo S.J."/>
            <person name="Hensen N."/>
            <person name="Bonometti L."/>
            <person name="Westerberg I."/>
            <person name="Brannstrom I.O."/>
            <person name="Guillou S."/>
            <person name="Cros-Aarteil S."/>
            <person name="Calhoun S."/>
            <person name="Haridas S."/>
            <person name="Kuo A."/>
            <person name="Pangilinan J."/>
            <person name="Riley R."/>
            <person name="Labutti K."/>
            <person name="Andreopoulos B."/>
            <person name="Lipzen A."/>
            <person name="Chen C."/>
            <person name="Yanf M."/>
            <person name="Daum C."/>
            <person name="Ng V."/>
            <person name="Clum A."/>
            <person name="Steindorff A."/>
            <person name="Ohm R."/>
            <person name="Martin F."/>
            <person name="Silar P."/>
            <person name="Natvig D."/>
            <person name="Lalanne C."/>
            <person name="Gautier V."/>
            <person name="Ament-Velasquez S.L."/>
            <person name="Kruys A."/>
            <person name="Hutchinson M.I."/>
            <person name="Powell A.J."/>
            <person name="Barry K."/>
            <person name="Miller A.N."/>
            <person name="Grigoriev I.V."/>
            <person name="Debuchy R."/>
            <person name="Gladieux P."/>
            <person name="Thoren M.H."/>
            <person name="Johannesson H."/>
        </authorList>
    </citation>
    <scope>NUCLEOTIDE SEQUENCE</scope>
    <source>
        <strain evidence="1">CBS 333.67</strain>
    </source>
</reference>
<evidence type="ECO:0000313" key="1">
    <source>
        <dbReference type="EMBL" id="KAK3311683.1"/>
    </source>
</evidence>
<gene>
    <name evidence="1" type="ORF">B0T15DRAFT_82807</name>
</gene>
<comment type="caution">
    <text evidence="1">The sequence shown here is derived from an EMBL/GenBank/DDBJ whole genome shotgun (WGS) entry which is preliminary data.</text>
</comment>
<dbReference type="GeneID" id="87890188"/>
<protein>
    <submittedName>
        <fullName evidence="1">Uncharacterized protein</fullName>
    </submittedName>
</protein>